<evidence type="ECO:0000313" key="3">
    <source>
        <dbReference type="EMBL" id="EKC41533.1"/>
    </source>
</evidence>
<sequence length="482" mass="54033">MRAGFTQSLVFRVLGHKLRVPKLPDSTTPSPPLVCKKGPVLSPCWRKDQLCLECCFVTILCTSIDYLKIVLTFLGIIGASLCPIAIIVIIGMLPDSTTPSPPLVCKKGPVLSPCWRKDQSCLKLIERNMPKQRKKARDSTATTTPTRRSTPKRANSSPNQPLTVQNDVLSLTISLTTQNEAQRIPSANEIASSIISQLRGATDVGQLPTSTSLQEVINLVPGPTANIPSSSTVAEENPEFLGIDNSPLGDATTYLLNNSLPFGFNVSEKARRDIWADNYVDLTHLLPNFNDQHEDEILFKSQTVKISTNVKSKQFFSIYQWTAAFDIFMSWFIVKSPESSLGLIKYAYNIRAMSKQFGFPMAKSYDENFRKVRKMMRFDWAIINDELWRSAFYQNVNATPNPGGIPQKTNKLNSISPFQKRAQQYQNQFPSGFCWAYCRTGACQNLSDCKLKHQCVKCGKGHATYTCRGWQRNKATYTNKSR</sequence>
<dbReference type="PANTHER" id="PTHR35558:SF1">
    <property type="entry name" value="ENDONUCLEASE_EXONUCLEASE_PHOSPHATASE DOMAIN-CONTAINING PROTEIN"/>
    <property type="match status" value="1"/>
</dbReference>
<accession>K1R6Z8</accession>
<evidence type="ECO:0000256" key="1">
    <source>
        <dbReference type="SAM" id="MobiDB-lite"/>
    </source>
</evidence>
<protein>
    <recommendedName>
        <fullName evidence="4">C3H1-type domain-containing protein</fullName>
    </recommendedName>
</protein>
<feature type="region of interest" description="Disordered" evidence="1">
    <location>
        <begin position="130"/>
        <end position="162"/>
    </location>
</feature>
<dbReference type="InParanoid" id="K1R6Z8"/>
<name>K1R6Z8_MAGGI</name>
<gene>
    <name evidence="3" type="ORF">CGI_10021286</name>
</gene>
<dbReference type="AlphaFoldDB" id="K1R6Z8"/>
<organism evidence="3">
    <name type="scientific">Magallana gigas</name>
    <name type="common">Pacific oyster</name>
    <name type="synonym">Crassostrea gigas</name>
    <dbReference type="NCBI Taxonomy" id="29159"/>
    <lineage>
        <taxon>Eukaryota</taxon>
        <taxon>Metazoa</taxon>
        <taxon>Spiralia</taxon>
        <taxon>Lophotrochozoa</taxon>
        <taxon>Mollusca</taxon>
        <taxon>Bivalvia</taxon>
        <taxon>Autobranchia</taxon>
        <taxon>Pteriomorphia</taxon>
        <taxon>Ostreida</taxon>
        <taxon>Ostreoidea</taxon>
        <taxon>Ostreidae</taxon>
        <taxon>Magallana</taxon>
    </lineage>
</organism>
<keyword evidence="2" id="KW-1133">Transmembrane helix</keyword>
<dbReference type="PANTHER" id="PTHR35558">
    <property type="entry name" value="SGNH_HYDRO DOMAIN-CONTAINING PROTEIN"/>
    <property type="match status" value="1"/>
</dbReference>
<dbReference type="HOGENOM" id="CLU_566522_0_0_1"/>
<evidence type="ECO:0008006" key="4">
    <source>
        <dbReference type="Google" id="ProtNLM"/>
    </source>
</evidence>
<keyword evidence="2" id="KW-0472">Membrane</keyword>
<evidence type="ECO:0000256" key="2">
    <source>
        <dbReference type="SAM" id="Phobius"/>
    </source>
</evidence>
<proteinExistence type="predicted"/>
<feature type="compositionally biased region" description="Low complexity" evidence="1">
    <location>
        <begin position="139"/>
        <end position="148"/>
    </location>
</feature>
<dbReference type="EMBL" id="JH816788">
    <property type="protein sequence ID" value="EKC41533.1"/>
    <property type="molecule type" value="Genomic_DNA"/>
</dbReference>
<keyword evidence="2" id="KW-0812">Transmembrane</keyword>
<feature type="transmembrane region" description="Helical" evidence="2">
    <location>
        <begin position="69"/>
        <end position="93"/>
    </location>
</feature>
<reference evidence="3" key="1">
    <citation type="journal article" date="2012" name="Nature">
        <title>The oyster genome reveals stress adaptation and complexity of shell formation.</title>
        <authorList>
            <person name="Zhang G."/>
            <person name="Fang X."/>
            <person name="Guo X."/>
            <person name="Li L."/>
            <person name="Luo R."/>
            <person name="Xu F."/>
            <person name="Yang P."/>
            <person name="Zhang L."/>
            <person name="Wang X."/>
            <person name="Qi H."/>
            <person name="Xiong Z."/>
            <person name="Que H."/>
            <person name="Xie Y."/>
            <person name="Holland P.W."/>
            <person name="Paps J."/>
            <person name="Zhu Y."/>
            <person name="Wu F."/>
            <person name="Chen Y."/>
            <person name="Wang J."/>
            <person name="Peng C."/>
            <person name="Meng J."/>
            <person name="Yang L."/>
            <person name="Liu J."/>
            <person name="Wen B."/>
            <person name="Zhang N."/>
            <person name="Huang Z."/>
            <person name="Zhu Q."/>
            <person name="Feng Y."/>
            <person name="Mount A."/>
            <person name="Hedgecock D."/>
            <person name="Xu Z."/>
            <person name="Liu Y."/>
            <person name="Domazet-Loso T."/>
            <person name="Du Y."/>
            <person name="Sun X."/>
            <person name="Zhang S."/>
            <person name="Liu B."/>
            <person name="Cheng P."/>
            <person name="Jiang X."/>
            <person name="Li J."/>
            <person name="Fan D."/>
            <person name="Wang W."/>
            <person name="Fu W."/>
            <person name="Wang T."/>
            <person name="Wang B."/>
            <person name="Zhang J."/>
            <person name="Peng Z."/>
            <person name="Li Y."/>
            <person name="Li N."/>
            <person name="Wang J."/>
            <person name="Chen M."/>
            <person name="He Y."/>
            <person name="Tan F."/>
            <person name="Song X."/>
            <person name="Zheng Q."/>
            <person name="Huang R."/>
            <person name="Yang H."/>
            <person name="Du X."/>
            <person name="Chen L."/>
            <person name="Yang M."/>
            <person name="Gaffney P.M."/>
            <person name="Wang S."/>
            <person name="Luo L."/>
            <person name="She Z."/>
            <person name="Ming Y."/>
            <person name="Huang W."/>
            <person name="Zhang S."/>
            <person name="Huang B."/>
            <person name="Zhang Y."/>
            <person name="Qu T."/>
            <person name="Ni P."/>
            <person name="Miao G."/>
            <person name="Wang J."/>
            <person name="Wang Q."/>
            <person name="Steinberg C.E."/>
            <person name="Wang H."/>
            <person name="Li N."/>
            <person name="Qian L."/>
            <person name="Zhang G."/>
            <person name="Li Y."/>
            <person name="Yang H."/>
            <person name="Liu X."/>
            <person name="Wang J."/>
            <person name="Yin Y."/>
            <person name="Wang J."/>
        </authorList>
    </citation>
    <scope>NUCLEOTIDE SEQUENCE [LARGE SCALE GENOMIC DNA]</scope>
    <source>
        <strain evidence="3">05x7-T-G4-1.051#20</strain>
    </source>
</reference>